<evidence type="ECO:0000256" key="2">
    <source>
        <dbReference type="ARBA" id="ARBA00001966"/>
    </source>
</evidence>
<keyword evidence="7 12" id="KW-0862">Zinc</keyword>
<dbReference type="InterPro" id="IPR014729">
    <property type="entry name" value="Rossmann-like_a/b/a_fold"/>
</dbReference>
<dbReference type="CDD" id="cd01713">
    <property type="entry name" value="CTU1-like"/>
    <property type="match status" value="1"/>
</dbReference>
<evidence type="ECO:0000256" key="11">
    <source>
        <dbReference type="ARBA" id="ARBA00023014"/>
    </source>
</evidence>
<feature type="binding site" evidence="12">
    <location>
        <position position="8"/>
    </location>
    <ligand>
        <name>Zn(2+)</name>
        <dbReference type="ChEBI" id="CHEBI:29105"/>
        <label>1</label>
    </ligand>
</feature>
<dbReference type="EMBL" id="JTEO01000005">
    <property type="protein sequence ID" value="MCQ6963311.1"/>
    <property type="molecule type" value="Genomic_DNA"/>
</dbReference>
<dbReference type="InterPro" id="IPR054306">
    <property type="entry name" value="TtuA-like_LIM_N"/>
</dbReference>
<evidence type="ECO:0000256" key="1">
    <source>
        <dbReference type="ARBA" id="ARBA00001946"/>
    </source>
</evidence>
<feature type="binding site" evidence="13">
    <location>
        <begin position="58"/>
        <end position="60"/>
    </location>
    <ligand>
        <name>ATP</name>
        <dbReference type="ChEBI" id="CHEBI:30616"/>
    </ligand>
</feature>
<keyword evidence="9" id="KW-0460">Magnesium</keyword>
<evidence type="ECO:0000313" key="16">
    <source>
        <dbReference type="EMBL" id="MCQ6963311.1"/>
    </source>
</evidence>
<feature type="binding site" evidence="12">
    <location>
        <position position="287"/>
    </location>
    <ligand>
        <name>Zn(2+)</name>
        <dbReference type="ChEBI" id="CHEBI:29105"/>
        <label>2</label>
    </ligand>
</feature>
<keyword evidence="8 13" id="KW-0067">ATP-binding</keyword>
<dbReference type="InterPro" id="IPR035107">
    <property type="entry name" value="tRNA_thiolation_TtcA_Ctu1"/>
</dbReference>
<keyword evidence="10" id="KW-0408">Iron</keyword>
<keyword evidence="17" id="KW-1185">Reference proteome</keyword>
<dbReference type="GO" id="GO:0046872">
    <property type="term" value="F:metal ion binding"/>
    <property type="evidence" value="ECO:0007669"/>
    <property type="project" value="UniProtKB-KW"/>
</dbReference>
<evidence type="ECO:0000256" key="8">
    <source>
        <dbReference type="ARBA" id="ARBA00022840"/>
    </source>
</evidence>
<accession>A0AAE3HB37</accession>
<feature type="binding site" evidence="12">
    <location>
        <position position="11"/>
    </location>
    <ligand>
        <name>Zn(2+)</name>
        <dbReference type="ChEBI" id="CHEBI:29105"/>
        <label>1</label>
    </ligand>
</feature>
<comment type="caution">
    <text evidence="16">The sequence shown here is derived from an EMBL/GenBank/DDBJ whole genome shotgun (WGS) entry which is preliminary data.</text>
</comment>
<dbReference type="PANTHER" id="PTHR11807">
    <property type="entry name" value="ATPASES OF THE PP SUPERFAMILY-RELATED"/>
    <property type="match status" value="1"/>
</dbReference>
<evidence type="ECO:0000256" key="7">
    <source>
        <dbReference type="ARBA" id="ARBA00022833"/>
    </source>
</evidence>
<protein>
    <submittedName>
        <fullName evidence="16">ATP pyrophosphatase</fullName>
    </submittedName>
</protein>
<keyword evidence="11" id="KW-0411">Iron-sulfur</keyword>
<feature type="binding site" evidence="13">
    <location>
        <position position="172"/>
    </location>
    <ligand>
        <name>ATP</name>
        <dbReference type="ChEBI" id="CHEBI:30616"/>
    </ligand>
</feature>
<dbReference type="PANTHER" id="PTHR11807:SF12">
    <property type="entry name" value="CYTOPLASMIC TRNA 2-THIOLATION PROTEIN 1"/>
    <property type="match status" value="1"/>
</dbReference>
<dbReference type="GO" id="GO:0051539">
    <property type="term" value="F:4 iron, 4 sulfur cluster binding"/>
    <property type="evidence" value="ECO:0007669"/>
    <property type="project" value="UniProtKB-KW"/>
</dbReference>
<feature type="binding site" evidence="13">
    <location>
        <position position="64"/>
    </location>
    <ligand>
        <name>ATP</name>
        <dbReference type="ChEBI" id="CHEBI:30616"/>
    </ligand>
</feature>
<dbReference type="GO" id="GO:0005524">
    <property type="term" value="F:ATP binding"/>
    <property type="evidence" value="ECO:0007669"/>
    <property type="project" value="UniProtKB-KW"/>
</dbReference>
<keyword evidence="5 12" id="KW-0479">Metal-binding</keyword>
<sequence length="306" mass="34175">MEPTILKCDKCSKDAIIFQKYSGMHLCRKHFIEDVERKIKLTIRKHYSIKRNETIAVGLSGGKDSSTTLYILHKIFGGRPDIRLIGICIDEGIEGYRPNTIESARELTSQLGIELIVRSFMEEYGTTMDLIAPQKREKGACSYCGVLRKSLLNKTALEIGATRLAIGHNLDDEAQTILLNHLKGDVSRMVRLAPPKELEGLVLRMKPLRQIPEKEVALYAYLHDLPLGFGGCPYAHEAMRGEIRVLLNDLEVNHPGTKYALVSGFDKISGILGRELPQEGLSNCRICGQACTEDICQACKLLGRDH</sequence>
<evidence type="ECO:0000256" key="3">
    <source>
        <dbReference type="ARBA" id="ARBA00022485"/>
    </source>
</evidence>
<evidence type="ECO:0000256" key="12">
    <source>
        <dbReference type="PIRSR" id="PIRSR004976-50"/>
    </source>
</evidence>
<dbReference type="PIRSF" id="PIRSF004976">
    <property type="entry name" value="ATPase_YdaO"/>
    <property type="match status" value="1"/>
</dbReference>
<keyword evidence="4" id="KW-0808">Transferase</keyword>
<feature type="domain" description="tRNA(Ile)-lysidine/2-thiocytidine synthase N-terminal" evidence="14">
    <location>
        <begin position="55"/>
        <end position="225"/>
    </location>
</feature>
<proteinExistence type="predicted"/>
<evidence type="ECO:0000256" key="9">
    <source>
        <dbReference type="ARBA" id="ARBA00022842"/>
    </source>
</evidence>
<keyword evidence="6 13" id="KW-0547">Nucleotide-binding</keyword>
<feature type="binding site" evidence="13">
    <location>
        <position position="167"/>
    </location>
    <ligand>
        <name>ATP</name>
        <dbReference type="ChEBI" id="CHEBI:30616"/>
    </ligand>
</feature>
<evidence type="ECO:0000256" key="5">
    <source>
        <dbReference type="ARBA" id="ARBA00022723"/>
    </source>
</evidence>
<dbReference type="NCBIfam" id="TIGR00269">
    <property type="entry name" value="TIGR00269 family protein"/>
    <property type="match status" value="1"/>
</dbReference>
<keyword evidence="3" id="KW-0004">4Fe-4S</keyword>
<dbReference type="Pfam" id="PF22082">
    <property type="entry name" value="TtuA_LIM_N"/>
    <property type="match status" value="1"/>
</dbReference>
<dbReference type="GO" id="GO:0016740">
    <property type="term" value="F:transferase activity"/>
    <property type="evidence" value="ECO:0007669"/>
    <property type="project" value="UniProtKB-KW"/>
</dbReference>
<dbReference type="InterPro" id="IPR011063">
    <property type="entry name" value="TilS/TtcA_N"/>
</dbReference>
<dbReference type="FunFam" id="3.40.50.620:FF:000174">
    <property type="entry name" value="ATPase, PP-loop superfamily"/>
    <property type="match status" value="1"/>
</dbReference>
<dbReference type="Proteomes" id="UP001206983">
    <property type="component" value="Unassembled WGS sequence"/>
</dbReference>
<evidence type="ECO:0000259" key="15">
    <source>
        <dbReference type="Pfam" id="PF22082"/>
    </source>
</evidence>
<gene>
    <name evidence="16" type="ORF">PV02_09300</name>
</gene>
<dbReference type="Pfam" id="PF01171">
    <property type="entry name" value="ATP_bind_3"/>
    <property type="match status" value="1"/>
</dbReference>
<evidence type="ECO:0000256" key="13">
    <source>
        <dbReference type="PIRSR" id="PIRSR004976-51"/>
    </source>
</evidence>
<dbReference type="GO" id="GO:0002143">
    <property type="term" value="P:tRNA wobble position uridine thiolation"/>
    <property type="evidence" value="ECO:0007669"/>
    <property type="project" value="TreeGrafter"/>
</dbReference>
<dbReference type="AlphaFoldDB" id="A0AAE3HB37"/>
<feature type="binding site" evidence="12">
    <location>
        <position position="30"/>
    </location>
    <ligand>
        <name>Zn(2+)</name>
        <dbReference type="ChEBI" id="CHEBI:29105"/>
        <label>1</label>
    </ligand>
</feature>
<organism evidence="16 17">
    <name type="scientific">Methanolobus chelungpuianus</name>
    <dbReference type="NCBI Taxonomy" id="502115"/>
    <lineage>
        <taxon>Archaea</taxon>
        <taxon>Methanobacteriati</taxon>
        <taxon>Methanobacteriota</taxon>
        <taxon>Stenosarchaea group</taxon>
        <taxon>Methanomicrobia</taxon>
        <taxon>Methanosarcinales</taxon>
        <taxon>Methanosarcinaceae</taxon>
        <taxon>Methanolobus</taxon>
    </lineage>
</organism>
<evidence type="ECO:0000256" key="4">
    <source>
        <dbReference type="ARBA" id="ARBA00022679"/>
    </source>
</evidence>
<dbReference type="RefSeq" id="WP_256623155.1">
    <property type="nucleotide sequence ID" value="NZ_JTEO01000005.1"/>
</dbReference>
<dbReference type="SUPFAM" id="SSF52402">
    <property type="entry name" value="Adenine nucleotide alpha hydrolases-like"/>
    <property type="match status" value="1"/>
</dbReference>
<dbReference type="GO" id="GO:0002144">
    <property type="term" value="C:cytosolic tRNA wobble base thiouridylase complex"/>
    <property type="evidence" value="ECO:0007669"/>
    <property type="project" value="TreeGrafter"/>
</dbReference>
<evidence type="ECO:0000256" key="6">
    <source>
        <dbReference type="ARBA" id="ARBA00022741"/>
    </source>
</evidence>
<dbReference type="Gene3D" id="3.40.50.620">
    <property type="entry name" value="HUPs"/>
    <property type="match status" value="1"/>
</dbReference>
<feature type="domain" description="2-thiouridine synthetase TtuA-like N-terminal LIM" evidence="15">
    <location>
        <begin position="7"/>
        <end position="32"/>
    </location>
</feature>
<feature type="binding site" evidence="13">
    <location>
        <position position="89"/>
    </location>
    <ligand>
        <name>ATP</name>
        <dbReference type="ChEBI" id="CHEBI:30616"/>
    </ligand>
</feature>
<feature type="binding site" evidence="12">
    <location>
        <position position="299"/>
    </location>
    <ligand>
        <name>Zn(2+)</name>
        <dbReference type="ChEBI" id="CHEBI:29105"/>
        <label>2</label>
    </ligand>
</feature>
<feature type="binding site" evidence="12">
    <location>
        <position position="27"/>
    </location>
    <ligand>
        <name>Zn(2+)</name>
        <dbReference type="ChEBI" id="CHEBI:29105"/>
        <label>1</label>
    </ligand>
</feature>
<feature type="binding site" evidence="12">
    <location>
        <position position="296"/>
    </location>
    <ligand>
        <name>Zn(2+)</name>
        <dbReference type="ChEBI" id="CHEBI:29105"/>
        <label>2</label>
    </ligand>
</feature>
<dbReference type="GO" id="GO:0000049">
    <property type="term" value="F:tRNA binding"/>
    <property type="evidence" value="ECO:0007669"/>
    <property type="project" value="InterPro"/>
</dbReference>
<evidence type="ECO:0000256" key="10">
    <source>
        <dbReference type="ARBA" id="ARBA00023004"/>
    </source>
</evidence>
<reference evidence="16 17" key="1">
    <citation type="journal article" date="2011" name="Appl. Environ. Microbiol.">
        <title>Methanogenic archaea isolated from Taiwan's Chelungpu fault.</title>
        <authorList>
            <person name="Wu S.Y."/>
            <person name="Lai M.C."/>
        </authorList>
    </citation>
    <scope>NUCLEOTIDE SEQUENCE [LARGE SCALE GENOMIC DNA]</scope>
    <source>
        <strain evidence="16 17">St545Mb</strain>
    </source>
</reference>
<dbReference type="InterPro" id="IPR056369">
    <property type="entry name" value="CTU1-like_ATP-bd"/>
</dbReference>
<comment type="cofactor">
    <cofactor evidence="1">
        <name>Mg(2+)</name>
        <dbReference type="ChEBI" id="CHEBI:18420"/>
    </cofactor>
</comment>
<evidence type="ECO:0000259" key="14">
    <source>
        <dbReference type="Pfam" id="PF01171"/>
    </source>
</evidence>
<feature type="binding site" evidence="12">
    <location>
        <position position="284"/>
    </location>
    <ligand>
        <name>Zn(2+)</name>
        <dbReference type="ChEBI" id="CHEBI:29105"/>
        <label>2</label>
    </ligand>
</feature>
<dbReference type="InterPro" id="IPR000541">
    <property type="entry name" value="Ncs6/Tuc1/Ctu1"/>
</dbReference>
<name>A0AAE3HB37_9EURY</name>
<evidence type="ECO:0000313" key="17">
    <source>
        <dbReference type="Proteomes" id="UP001206983"/>
    </source>
</evidence>
<comment type="cofactor">
    <cofactor evidence="2">
        <name>[4Fe-4S] cluster</name>
        <dbReference type="ChEBI" id="CHEBI:49883"/>
    </cofactor>
</comment>